<evidence type="ECO:0000313" key="3">
    <source>
        <dbReference type="Proteomes" id="UP000054387"/>
    </source>
</evidence>
<reference evidence="2 3" key="1">
    <citation type="submission" date="2015-12" db="EMBL/GenBank/DDBJ databases">
        <title>Haloprofundus marisrubri gen. nov., sp. nov., an extremely halophilic archaeon isolated from the Discovery deep brine-seawater interface in the Red Sea.</title>
        <authorList>
            <person name="Zhang G."/>
            <person name="Stingl U."/>
            <person name="Rashid M."/>
        </authorList>
    </citation>
    <scope>NUCLEOTIDE SEQUENCE [LARGE SCALE GENOMIC DNA]</scope>
    <source>
        <strain evidence="2 3">SB9</strain>
    </source>
</reference>
<proteinExistence type="predicted"/>
<gene>
    <name evidence="2" type="ORF">AUR64_10170</name>
</gene>
<sequence>MELTRRDALAALAGGGIAVGSVGALAWDRLDEMDDADAADEKSSSVPTGETLVALAEAVYPSAVENVGEFVETYVVGRASARPEYERGVVETAALVEEYAAEWFGAPVSELSREDRDELLRQMGVETADPIPDGRPAQRVRYYVVNELQYALYTSPTGGKLVGIENPQGHAGGTDSYRRGPKR</sequence>
<dbReference type="InterPro" id="IPR006311">
    <property type="entry name" value="TAT_signal"/>
</dbReference>
<evidence type="ECO:0008006" key="4">
    <source>
        <dbReference type="Google" id="ProtNLM"/>
    </source>
</evidence>
<dbReference type="RefSeq" id="WP_058581326.1">
    <property type="nucleotide sequence ID" value="NZ_LOPU01000018.1"/>
</dbReference>
<dbReference type="EMBL" id="LOPU01000018">
    <property type="protein sequence ID" value="KTG09971.1"/>
    <property type="molecule type" value="Genomic_DNA"/>
</dbReference>
<accession>A0A0W1RBH6</accession>
<feature type="region of interest" description="Disordered" evidence="1">
    <location>
        <begin position="163"/>
        <end position="183"/>
    </location>
</feature>
<protein>
    <recommendedName>
        <fullName evidence="4">Tat (Twin-arginine translocation) pathway signal sequence</fullName>
    </recommendedName>
</protein>
<keyword evidence="3" id="KW-1185">Reference proteome</keyword>
<dbReference type="Proteomes" id="UP000054387">
    <property type="component" value="Unassembled WGS sequence"/>
</dbReference>
<evidence type="ECO:0000313" key="2">
    <source>
        <dbReference type="EMBL" id="KTG09971.1"/>
    </source>
</evidence>
<comment type="caution">
    <text evidence="2">The sequence shown here is derived from an EMBL/GenBank/DDBJ whole genome shotgun (WGS) entry which is preliminary data.</text>
</comment>
<evidence type="ECO:0000256" key="1">
    <source>
        <dbReference type="SAM" id="MobiDB-lite"/>
    </source>
</evidence>
<name>A0A0W1RBH6_9EURY</name>
<dbReference type="OrthoDB" id="198474at2157"/>
<dbReference type="AlphaFoldDB" id="A0A0W1RBH6"/>
<dbReference type="PROSITE" id="PS51318">
    <property type="entry name" value="TAT"/>
    <property type="match status" value="1"/>
</dbReference>
<organism evidence="2 3">
    <name type="scientific">Haloprofundus marisrubri</name>
    <dbReference type="NCBI Taxonomy" id="1514971"/>
    <lineage>
        <taxon>Archaea</taxon>
        <taxon>Methanobacteriati</taxon>
        <taxon>Methanobacteriota</taxon>
        <taxon>Stenosarchaea group</taxon>
        <taxon>Halobacteria</taxon>
        <taxon>Halobacteriales</taxon>
        <taxon>Haloferacaceae</taxon>
        <taxon>Haloprofundus</taxon>
    </lineage>
</organism>